<organism evidence="2 3">
    <name type="scientific">Catenaria anguillulae PL171</name>
    <dbReference type="NCBI Taxonomy" id="765915"/>
    <lineage>
        <taxon>Eukaryota</taxon>
        <taxon>Fungi</taxon>
        <taxon>Fungi incertae sedis</taxon>
        <taxon>Blastocladiomycota</taxon>
        <taxon>Blastocladiomycetes</taxon>
        <taxon>Blastocladiales</taxon>
        <taxon>Catenariaceae</taxon>
        <taxon>Catenaria</taxon>
    </lineage>
</organism>
<evidence type="ECO:0000313" key="2">
    <source>
        <dbReference type="EMBL" id="ORZ39621.1"/>
    </source>
</evidence>
<dbReference type="AlphaFoldDB" id="A0A1Y2I0X4"/>
<dbReference type="EMBL" id="MCFL01000005">
    <property type="protein sequence ID" value="ORZ39621.1"/>
    <property type="molecule type" value="Genomic_DNA"/>
</dbReference>
<reference evidence="2 3" key="1">
    <citation type="submission" date="2016-07" db="EMBL/GenBank/DDBJ databases">
        <title>Pervasive Adenine N6-methylation of Active Genes in Fungi.</title>
        <authorList>
            <consortium name="DOE Joint Genome Institute"/>
            <person name="Mondo S.J."/>
            <person name="Dannebaum R.O."/>
            <person name="Kuo R.C."/>
            <person name="Labutti K."/>
            <person name="Haridas S."/>
            <person name="Kuo A."/>
            <person name="Salamov A."/>
            <person name="Ahrendt S.R."/>
            <person name="Lipzen A."/>
            <person name="Sullivan W."/>
            <person name="Andreopoulos W.B."/>
            <person name="Clum A."/>
            <person name="Lindquist E."/>
            <person name="Daum C."/>
            <person name="Ramamoorthy G.K."/>
            <person name="Gryganskyi A."/>
            <person name="Culley D."/>
            <person name="Magnuson J.K."/>
            <person name="James T.Y."/>
            <person name="O'Malley M.A."/>
            <person name="Stajich J.E."/>
            <person name="Spatafora J.W."/>
            <person name="Visel A."/>
            <person name="Grigoriev I.V."/>
        </authorList>
    </citation>
    <scope>NUCLEOTIDE SEQUENCE [LARGE SCALE GENOMIC DNA]</scope>
    <source>
        <strain evidence="2 3">PL171</strain>
    </source>
</reference>
<protein>
    <submittedName>
        <fullName evidence="2">Uncharacterized protein</fullName>
    </submittedName>
</protein>
<dbReference type="Proteomes" id="UP000193411">
    <property type="component" value="Unassembled WGS sequence"/>
</dbReference>
<sequence length="237" mass="26047">MQRAGGSTQNVLGVPHGPLLLARAPKGRLASPQVRLQGVQGARAQGALLHRRGNARKVPDPLARGRRARKQDQGNGPRLRGVQCARLGGRHAPDGMLRRDRLRHRGRLHPMSMSRDHCPRSHSRYTLCGTHGNGERDCETNKDWRNCHACLIDILHGHQPLMAFSLWKGINCWNVAPMLARDVPRHALCDVCRDCGQKFVAGVTGATYTRSGSIICTKCNPTSDPRASGPVFSTLMI</sequence>
<accession>A0A1Y2I0X4</accession>
<comment type="caution">
    <text evidence="2">The sequence shown here is derived from an EMBL/GenBank/DDBJ whole genome shotgun (WGS) entry which is preliminary data.</text>
</comment>
<gene>
    <name evidence="2" type="ORF">BCR44DRAFT_1251454</name>
</gene>
<evidence type="ECO:0000256" key="1">
    <source>
        <dbReference type="SAM" id="MobiDB-lite"/>
    </source>
</evidence>
<keyword evidence="3" id="KW-1185">Reference proteome</keyword>
<evidence type="ECO:0000313" key="3">
    <source>
        <dbReference type="Proteomes" id="UP000193411"/>
    </source>
</evidence>
<feature type="region of interest" description="Disordered" evidence="1">
    <location>
        <begin position="53"/>
        <end position="81"/>
    </location>
</feature>
<name>A0A1Y2I0X4_9FUNG</name>
<proteinExistence type="predicted"/>